<evidence type="ECO:0000313" key="3">
    <source>
        <dbReference type="EMBL" id="QHT78670.1"/>
    </source>
</evidence>
<organism evidence="3">
    <name type="scientific">viral metagenome</name>
    <dbReference type="NCBI Taxonomy" id="1070528"/>
    <lineage>
        <taxon>unclassified sequences</taxon>
        <taxon>metagenomes</taxon>
        <taxon>organismal metagenomes</taxon>
    </lineage>
</organism>
<dbReference type="InterPro" id="IPR002654">
    <property type="entry name" value="Glyco_trans_25"/>
</dbReference>
<dbReference type="AlphaFoldDB" id="A0A6C0HE71"/>
<dbReference type="SUPFAM" id="SSF53448">
    <property type="entry name" value="Nucleotide-diphospho-sugar transferases"/>
    <property type="match status" value="1"/>
</dbReference>
<dbReference type="Pfam" id="PF01755">
    <property type="entry name" value="Glyco_transf_25"/>
    <property type="match status" value="1"/>
</dbReference>
<dbReference type="CDD" id="cd06532">
    <property type="entry name" value="Glyco_transf_25"/>
    <property type="match status" value="1"/>
</dbReference>
<feature type="domain" description="Glycosyl transferase family 25" evidence="2">
    <location>
        <begin position="404"/>
        <end position="576"/>
    </location>
</feature>
<evidence type="ECO:0000259" key="2">
    <source>
        <dbReference type="Pfam" id="PF01755"/>
    </source>
</evidence>
<name>A0A6C0HE71_9ZZZZ</name>
<dbReference type="Pfam" id="PF00535">
    <property type="entry name" value="Glycos_transf_2"/>
    <property type="match status" value="1"/>
</dbReference>
<dbReference type="InterPro" id="IPR029044">
    <property type="entry name" value="Nucleotide-diphossugar_trans"/>
</dbReference>
<sequence length="624" mass="74468">MDFQNVLKDVSKQCNIIVSSLTSPEEKLYINNIFKFFIQRNTGELNDNFKNLFKCNLTEPTYYLVYQLYTMVYAFITNDGRTPFSEYSKNDIDDYIKWSKNKPINPEGKITVTMTTCKRFDLFRRTTISVLKYVKDLKEHLFDWIVIDDNSSEKMRQQMKEEFPFITYIYKDMTNKGHARSLNMLMDMIKTPYVMNIEDDWEFFFPDNYISKLLNILKEDNRYGQALINVNYAEDLTTYRYVKGSTMKLAKNGQRYFVHNFYQGKELEEEIRKLGTGNCYYWPHYSLRVGITHTKIFKELGKYNEKAKHFEMEYAHIYYAKGYRTIFLDNVFCLHIGRRTYERDSDMINAYDLNEEQQFGEKIKKVKNENEFTKSLQNEKSTETKVLPKEPKKESSSIKQVEIKTYVVNLKRRFDRLQQFYKDNYNELLSFDVVDAFDGKFEKPTHKTMKLFKSSDYDYRCGLVGCVVSHLRIWKNFLKDVHCEYAIVIEDDVIVQKDFSEKVIYLINKYKDQFEVMFLHQNPYGQYNKMEFHSKHKIPEAYYMDKVRALKENLGSTACYLITRKGAENGLKHLEKNGGYNGIDWIMMKTEEEGHRVMYSVPFLVEAPCWNTQQTADTDIQREF</sequence>
<accession>A0A6C0HE71</accession>
<dbReference type="Gene3D" id="3.90.550.10">
    <property type="entry name" value="Spore Coat Polysaccharide Biosynthesis Protein SpsA, Chain A"/>
    <property type="match status" value="1"/>
</dbReference>
<proteinExistence type="predicted"/>
<feature type="domain" description="Glycosyltransferase 2-like" evidence="1">
    <location>
        <begin position="112"/>
        <end position="250"/>
    </location>
</feature>
<dbReference type="EMBL" id="MN739935">
    <property type="protein sequence ID" value="QHT78670.1"/>
    <property type="molecule type" value="Genomic_DNA"/>
</dbReference>
<protein>
    <submittedName>
        <fullName evidence="3">Uncharacterized protein</fullName>
    </submittedName>
</protein>
<dbReference type="InterPro" id="IPR001173">
    <property type="entry name" value="Glyco_trans_2-like"/>
</dbReference>
<reference evidence="3" key="1">
    <citation type="journal article" date="2020" name="Nature">
        <title>Giant virus diversity and host interactions through global metagenomics.</title>
        <authorList>
            <person name="Schulz F."/>
            <person name="Roux S."/>
            <person name="Paez-Espino D."/>
            <person name="Jungbluth S."/>
            <person name="Walsh D.A."/>
            <person name="Denef V.J."/>
            <person name="McMahon K.D."/>
            <person name="Konstantinidis K.T."/>
            <person name="Eloe-Fadrosh E.A."/>
            <person name="Kyrpides N.C."/>
            <person name="Woyke T."/>
        </authorList>
    </citation>
    <scope>NUCLEOTIDE SEQUENCE</scope>
    <source>
        <strain evidence="3">GVMAG-M-3300023179-92</strain>
    </source>
</reference>
<evidence type="ECO:0000259" key="1">
    <source>
        <dbReference type="Pfam" id="PF00535"/>
    </source>
</evidence>